<evidence type="ECO:0000313" key="1">
    <source>
        <dbReference type="EMBL" id="PLX60274.1"/>
    </source>
</evidence>
<dbReference type="NCBIfam" id="TIGR02242">
    <property type="entry name" value="tail_TIGR02242"/>
    <property type="match status" value="1"/>
</dbReference>
<dbReference type="InterPro" id="IPR011748">
    <property type="entry name" value="Unchr_phage_tail-like"/>
</dbReference>
<dbReference type="RefSeq" id="WP_273440525.1">
    <property type="nucleotide sequence ID" value="NZ_PKUN01000025.1"/>
</dbReference>
<name>A0A2N6CT40_9GAMM</name>
<dbReference type="Proteomes" id="UP000235015">
    <property type="component" value="Unassembled WGS sequence"/>
</dbReference>
<dbReference type="EMBL" id="PKUN01000025">
    <property type="protein sequence ID" value="PLX60274.1"/>
    <property type="molecule type" value="Genomic_DNA"/>
</dbReference>
<gene>
    <name evidence="1" type="ORF">C0630_15865</name>
</gene>
<evidence type="ECO:0008006" key="3">
    <source>
        <dbReference type="Google" id="ProtNLM"/>
    </source>
</evidence>
<organism evidence="1 2">
    <name type="scientific">Sedimenticola selenatireducens</name>
    <dbReference type="NCBI Taxonomy" id="191960"/>
    <lineage>
        <taxon>Bacteria</taxon>
        <taxon>Pseudomonadati</taxon>
        <taxon>Pseudomonadota</taxon>
        <taxon>Gammaproteobacteria</taxon>
        <taxon>Chromatiales</taxon>
        <taxon>Sedimenticolaceae</taxon>
        <taxon>Sedimenticola</taxon>
    </lineage>
</organism>
<accession>A0A2N6CT40</accession>
<dbReference type="AlphaFoldDB" id="A0A2N6CT40"/>
<dbReference type="InterPro" id="IPR006521">
    <property type="entry name" value="Tail_protein_I"/>
</dbReference>
<dbReference type="Pfam" id="PF09684">
    <property type="entry name" value="Tail_P2_I"/>
    <property type="match status" value="1"/>
</dbReference>
<proteinExistence type="predicted"/>
<reference evidence="1 2" key="1">
    <citation type="submission" date="2017-11" db="EMBL/GenBank/DDBJ databases">
        <title>Genome-resolved metagenomics identifies genetic mobility, metabolic interactions, and unexpected diversity in perchlorate-reducing communities.</title>
        <authorList>
            <person name="Barnum T.P."/>
            <person name="Figueroa I.A."/>
            <person name="Carlstrom C.I."/>
            <person name="Lucas L.N."/>
            <person name="Engelbrektson A.L."/>
            <person name="Coates J.D."/>
        </authorList>
    </citation>
    <scope>NUCLEOTIDE SEQUENCE [LARGE SCALE GENOMIC DNA]</scope>
    <source>
        <strain evidence="1">BM301</strain>
    </source>
</reference>
<comment type="caution">
    <text evidence="1">The sequence shown here is derived from an EMBL/GenBank/DDBJ whole genome shotgun (WGS) entry which is preliminary data.</text>
</comment>
<sequence>MPVAQGVVDDGWSAFNAGIPHPGDWQTVAENLPDYLIDQPPGRYLFVRLRLTGDGFDTPRVRRIRFDFPRQTSLDMLPVVYRDNPRAEDFSERFLSLFDAFVEDVDSIITRFPALFDTDGVPDAVLPWLGGFLDVAMDPAWDSERRRRILRAVPELYRKRGTVDGMRLAVQLVFDIDPVIQEMSMLRPWSSLNQARLSGGVRLFGRTHWRFMLGRSPLSQVPIRSYGNPDRDPFSATAHRFRVLVPAGLDEITLTRLMHLVEAQKPAHTLSAVHRAGSGFVIGTGVYVGIDTIFTPLPAAAIGRDGNFRLGGGAVLQSGHKGRPARMQVGLGAAVGINSIME</sequence>
<protein>
    <recommendedName>
        <fullName evidence="3">Phage tail protein I</fullName>
    </recommendedName>
</protein>
<evidence type="ECO:0000313" key="2">
    <source>
        <dbReference type="Proteomes" id="UP000235015"/>
    </source>
</evidence>